<keyword evidence="4" id="KW-1185">Reference proteome</keyword>
<dbReference type="PANTHER" id="PTHR33470">
    <property type="entry name" value="OS01G0164075 PROTEIN"/>
    <property type="match status" value="1"/>
</dbReference>
<gene>
    <name evidence="3" type="ORF">LUZ61_018961</name>
</gene>
<evidence type="ECO:0000256" key="1">
    <source>
        <dbReference type="ARBA" id="ARBA00022729"/>
    </source>
</evidence>
<dbReference type="EMBL" id="JAMRDG010000002">
    <property type="protein sequence ID" value="KAJ3689797.1"/>
    <property type="molecule type" value="Genomic_DNA"/>
</dbReference>
<evidence type="ECO:0000256" key="2">
    <source>
        <dbReference type="SAM" id="SignalP"/>
    </source>
</evidence>
<dbReference type="Pfam" id="PF01190">
    <property type="entry name" value="Pollen_Ole_e_1"/>
    <property type="match status" value="1"/>
</dbReference>
<feature type="chain" id="PRO_5042133702" evidence="2">
    <location>
        <begin position="25"/>
        <end position="160"/>
    </location>
</feature>
<evidence type="ECO:0000313" key="3">
    <source>
        <dbReference type="EMBL" id="KAJ3689797.1"/>
    </source>
</evidence>
<sequence>MTKLSILALVAVLVLLMRPSNVQGMSCTAQEFTISGTVLCQDCTKDWNTFAFGALPIEGAKVDIVCPDKGGRPVYHYSDLTDKTGTFRVTVPYNYNGFTLDPLDAIVRLVSSPTDCNIMTNFNKGKDGVSPTTPTVCHPDIVEFGLGSFYFTIPQCSIPE</sequence>
<reference evidence="3 4" key="1">
    <citation type="journal article" date="2022" name="Cell">
        <title>Repeat-based holocentromeres influence genome architecture and karyotype evolution.</title>
        <authorList>
            <person name="Hofstatter P.G."/>
            <person name="Thangavel G."/>
            <person name="Lux T."/>
            <person name="Neumann P."/>
            <person name="Vondrak T."/>
            <person name="Novak P."/>
            <person name="Zhang M."/>
            <person name="Costa L."/>
            <person name="Castellani M."/>
            <person name="Scott A."/>
            <person name="Toegelov H."/>
            <person name="Fuchs J."/>
            <person name="Mata-Sucre Y."/>
            <person name="Dias Y."/>
            <person name="Vanzela A.L.L."/>
            <person name="Huettel B."/>
            <person name="Almeida C.C.S."/>
            <person name="Simkova H."/>
            <person name="Souza G."/>
            <person name="Pedrosa-Harand A."/>
            <person name="Macas J."/>
            <person name="Mayer K.F.X."/>
            <person name="Houben A."/>
            <person name="Marques A."/>
        </authorList>
    </citation>
    <scope>NUCLEOTIDE SEQUENCE [LARGE SCALE GENOMIC DNA]</scope>
    <source>
        <strain evidence="3">RhyTen1mFocal</strain>
    </source>
</reference>
<dbReference type="Proteomes" id="UP001210211">
    <property type="component" value="Unassembled WGS sequence"/>
</dbReference>
<dbReference type="GO" id="GO:0071944">
    <property type="term" value="C:cell periphery"/>
    <property type="evidence" value="ECO:0007669"/>
    <property type="project" value="TreeGrafter"/>
</dbReference>
<comment type="caution">
    <text evidence="3">The sequence shown here is derived from an EMBL/GenBank/DDBJ whole genome shotgun (WGS) entry which is preliminary data.</text>
</comment>
<dbReference type="AlphaFoldDB" id="A0AAD5ZA79"/>
<evidence type="ECO:0000313" key="4">
    <source>
        <dbReference type="Proteomes" id="UP001210211"/>
    </source>
</evidence>
<protein>
    <submittedName>
        <fullName evidence="3">Uncharacterized protein</fullName>
    </submittedName>
</protein>
<keyword evidence="1 2" id="KW-0732">Signal</keyword>
<proteinExistence type="predicted"/>
<organism evidence="3 4">
    <name type="scientific">Rhynchospora tenuis</name>
    <dbReference type="NCBI Taxonomy" id="198213"/>
    <lineage>
        <taxon>Eukaryota</taxon>
        <taxon>Viridiplantae</taxon>
        <taxon>Streptophyta</taxon>
        <taxon>Embryophyta</taxon>
        <taxon>Tracheophyta</taxon>
        <taxon>Spermatophyta</taxon>
        <taxon>Magnoliopsida</taxon>
        <taxon>Liliopsida</taxon>
        <taxon>Poales</taxon>
        <taxon>Cyperaceae</taxon>
        <taxon>Cyperoideae</taxon>
        <taxon>Rhynchosporeae</taxon>
        <taxon>Rhynchospora</taxon>
    </lineage>
</organism>
<feature type="signal peptide" evidence="2">
    <location>
        <begin position="1"/>
        <end position="24"/>
    </location>
</feature>
<accession>A0AAD5ZA79</accession>
<name>A0AAD5ZA79_9POAL</name>
<dbReference type="PANTHER" id="PTHR33470:SF29">
    <property type="entry name" value="POLLEN OLE E 1 ALLERGEN AND EXTENSIN FAMILY PROTEIN"/>
    <property type="match status" value="1"/>
</dbReference>